<comment type="caution">
    <text evidence="2">The sequence shown here is derived from an EMBL/GenBank/DDBJ whole genome shotgun (WGS) entry which is preliminary data.</text>
</comment>
<evidence type="ECO:0000313" key="3">
    <source>
        <dbReference type="Proteomes" id="UP000660265"/>
    </source>
</evidence>
<dbReference type="EMBL" id="BMMV01000003">
    <property type="protein sequence ID" value="GGJ81584.1"/>
    <property type="molecule type" value="Genomic_DNA"/>
</dbReference>
<gene>
    <name evidence="2" type="ORF">GCM10011583_11290</name>
</gene>
<evidence type="ECO:0000313" key="2">
    <source>
        <dbReference type="EMBL" id="GGJ81584.1"/>
    </source>
</evidence>
<evidence type="ECO:0000256" key="1">
    <source>
        <dbReference type="SAM" id="MobiDB-lite"/>
    </source>
</evidence>
<organism evidence="2 3">
    <name type="scientific">Streptomyces camponoticapitis</name>
    <dbReference type="NCBI Taxonomy" id="1616125"/>
    <lineage>
        <taxon>Bacteria</taxon>
        <taxon>Bacillati</taxon>
        <taxon>Actinomycetota</taxon>
        <taxon>Actinomycetes</taxon>
        <taxon>Kitasatosporales</taxon>
        <taxon>Streptomycetaceae</taxon>
        <taxon>Streptomyces</taxon>
    </lineage>
</organism>
<dbReference type="Proteomes" id="UP000660265">
    <property type="component" value="Unassembled WGS sequence"/>
</dbReference>
<feature type="region of interest" description="Disordered" evidence="1">
    <location>
        <begin position="1"/>
        <end position="29"/>
    </location>
</feature>
<keyword evidence="3" id="KW-1185">Reference proteome</keyword>
<sequence length="50" mass="5213">MIVASTGHGTGNRGILIGEPPLHRNAQASPEDVFLDPDARTACRTGGRQA</sequence>
<reference evidence="3" key="1">
    <citation type="journal article" date="2019" name="Int. J. Syst. Evol. Microbiol.">
        <title>The Global Catalogue of Microorganisms (GCM) 10K type strain sequencing project: providing services to taxonomists for standard genome sequencing and annotation.</title>
        <authorList>
            <consortium name="The Broad Institute Genomics Platform"/>
            <consortium name="The Broad Institute Genome Sequencing Center for Infectious Disease"/>
            <person name="Wu L."/>
            <person name="Ma J."/>
        </authorList>
    </citation>
    <scope>NUCLEOTIDE SEQUENCE [LARGE SCALE GENOMIC DNA]</scope>
    <source>
        <strain evidence="3">CGMCC 4.7275</strain>
    </source>
</reference>
<accession>A0ABQ2E350</accession>
<proteinExistence type="predicted"/>
<name>A0ABQ2E350_9ACTN</name>
<protein>
    <submittedName>
        <fullName evidence="2">Uncharacterized protein</fullName>
    </submittedName>
</protein>